<dbReference type="Proteomes" id="UP000403538">
    <property type="component" value="Unassembled WGS sequence"/>
</dbReference>
<name>A0A4U9ZBG2_STRAP</name>
<dbReference type="EMBL" id="CABEID010000001">
    <property type="protein sequence ID" value="VTS36969.1"/>
    <property type="molecule type" value="Genomic_DNA"/>
</dbReference>
<sequence length="101" mass="11577">MSKRENNCNTKNVTSHNQTIRLPKIFLTLSAEETTKGAFYNDFKKNLLNTKNGLSRFFILNSSRFYDKIPSKFTIISLNSFSRISGLAVMLISRVFKDCSN</sequence>
<dbReference type="AlphaFoldDB" id="A0A4U9ZBG2"/>
<organism evidence="1 2">
    <name type="scientific">Streptococcus anginosus</name>
    <dbReference type="NCBI Taxonomy" id="1328"/>
    <lineage>
        <taxon>Bacteria</taxon>
        <taxon>Bacillati</taxon>
        <taxon>Bacillota</taxon>
        <taxon>Bacilli</taxon>
        <taxon>Lactobacillales</taxon>
        <taxon>Streptococcaceae</taxon>
        <taxon>Streptococcus</taxon>
        <taxon>Streptococcus anginosus group</taxon>
    </lineage>
</organism>
<protein>
    <submittedName>
        <fullName evidence="1">Uncharacterized protein</fullName>
    </submittedName>
</protein>
<accession>A0A4U9ZBG2</accession>
<evidence type="ECO:0000313" key="2">
    <source>
        <dbReference type="Proteomes" id="UP000403538"/>
    </source>
</evidence>
<reference evidence="1 2" key="1">
    <citation type="submission" date="2019-05" db="EMBL/GenBank/DDBJ databases">
        <authorList>
            <consortium name="Pathogen Informatics"/>
        </authorList>
    </citation>
    <scope>NUCLEOTIDE SEQUENCE [LARGE SCALE GENOMIC DNA]</scope>
    <source>
        <strain evidence="1 2">NCTC11062</strain>
    </source>
</reference>
<gene>
    <name evidence="1" type="ORF">NCTC11062_01184</name>
</gene>
<evidence type="ECO:0000313" key="1">
    <source>
        <dbReference type="EMBL" id="VTS36969.1"/>
    </source>
</evidence>
<proteinExistence type="predicted"/>